<comment type="caution">
    <text evidence="2">The sequence shown here is derived from an EMBL/GenBank/DDBJ whole genome shotgun (WGS) entry which is preliminary data.</text>
</comment>
<evidence type="ECO:0000313" key="2">
    <source>
        <dbReference type="EMBL" id="KAG0254312.1"/>
    </source>
</evidence>
<dbReference type="SUPFAM" id="SSF56112">
    <property type="entry name" value="Protein kinase-like (PK-like)"/>
    <property type="match status" value="1"/>
</dbReference>
<dbReference type="AlphaFoldDB" id="A0AAD4H287"/>
<reference evidence="2" key="1">
    <citation type="journal article" date="2020" name="Fungal Divers.">
        <title>Resolving the Mortierellaceae phylogeny through synthesis of multi-gene phylogenetics and phylogenomics.</title>
        <authorList>
            <person name="Vandepol N."/>
            <person name="Liber J."/>
            <person name="Desiro A."/>
            <person name="Na H."/>
            <person name="Kennedy M."/>
            <person name="Barry K."/>
            <person name="Grigoriev I.V."/>
            <person name="Miller A.N."/>
            <person name="O'Donnell K."/>
            <person name="Stajich J.E."/>
            <person name="Bonito G."/>
        </authorList>
    </citation>
    <scope>NUCLEOTIDE SEQUENCE</scope>
    <source>
        <strain evidence="2">NRRL 28262</strain>
    </source>
</reference>
<organism evidence="2 3">
    <name type="scientific">Linnemannia exigua</name>
    <dbReference type="NCBI Taxonomy" id="604196"/>
    <lineage>
        <taxon>Eukaryota</taxon>
        <taxon>Fungi</taxon>
        <taxon>Fungi incertae sedis</taxon>
        <taxon>Mucoromycota</taxon>
        <taxon>Mortierellomycotina</taxon>
        <taxon>Mortierellomycetes</taxon>
        <taxon>Mortierellales</taxon>
        <taxon>Mortierellaceae</taxon>
        <taxon>Linnemannia</taxon>
    </lineage>
</organism>
<name>A0AAD4H287_9FUNG</name>
<sequence length="259" mass="28190">MAAIIVPHTSSTPSTASRQPVERQLVPTEQERVGQQVVLAVTELVTLATGPDPQQQPFLTSDAEGDIEPAPTAHLSSRLELYLSLDLPSTISPLVFTPSKFSPACTTTEQGPIAPQRECTPTEIALASSREHSIPPPTPPRPRSRQQDPLIGAPGPSNAPRVVRTFAYTKSPGYVVPYKRYRDWATGSTYTLIEPIAAGGFGCALKVKVKNQCIALKYDREVNVLMMLKEHRHPNIVKFGSAFKDRGQLCLSLELANKA</sequence>
<feature type="compositionally biased region" description="Polar residues" evidence="1">
    <location>
        <begin position="8"/>
        <end position="18"/>
    </location>
</feature>
<feature type="region of interest" description="Disordered" evidence="1">
    <location>
        <begin position="50"/>
        <end position="70"/>
    </location>
</feature>
<dbReference type="EMBL" id="JAAAIL010002824">
    <property type="protein sequence ID" value="KAG0254312.1"/>
    <property type="molecule type" value="Genomic_DNA"/>
</dbReference>
<proteinExistence type="predicted"/>
<gene>
    <name evidence="2" type="ORF">BGZ95_006089</name>
</gene>
<accession>A0AAD4H287</accession>
<feature type="non-terminal residue" evidence="2">
    <location>
        <position position="1"/>
    </location>
</feature>
<dbReference type="Proteomes" id="UP001194580">
    <property type="component" value="Unassembled WGS sequence"/>
</dbReference>
<protein>
    <recommendedName>
        <fullName evidence="4">Protein kinase domain-containing protein</fullName>
    </recommendedName>
</protein>
<dbReference type="Gene3D" id="1.10.510.10">
    <property type="entry name" value="Transferase(Phosphotransferase) domain 1"/>
    <property type="match status" value="1"/>
</dbReference>
<dbReference type="InterPro" id="IPR011009">
    <property type="entry name" value="Kinase-like_dom_sf"/>
</dbReference>
<keyword evidence="3" id="KW-1185">Reference proteome</keyword>
<evidence type="ECO:0000313" key="3">
    <source>
        <dbReference type="Proteomes" id="UP001194580"/>
    </source>
</evidence>
<feature type="region of interest" description="Disordered" evidence="1">
    <location>
        <begin position="1"/>
        <end position="30"/>
    </location>
</feature>
<evidence type="ECO:0008006" key="4">
    <source>
        <dbReference type="Google" id="ProtNLM"/>
    </source>
</evidence>
<evidence type="ECO:0000256" key="1">
    <source>
        <dbReference type="SAM" id="MobiDB-lite"/>
    </source>
</evidence>
<feature type="region of interest" description="Disordered" evidence="1">
    <location>
        <begin position="128"/>
        <end position="158"/>
    </location>
</feature>